<dbReference type="GO" id="GO:0016206">
    <property type="term" value="F:catechol O-methyltransferase activity"/>
    <property type="evidence" value="ECO:0007669"/>
    <property type="project" value="UniProtKB-EC"/>
</dbReference>
<dbReference type="Gene3D" id="3.40.50.150">
    <property type="entry name" value="Vaccinia Virus protein VP39"/>
    <property type="match status" value="1"/>
</dbReference>
<proteinExistence type="inferred from homology"/>
<dbReference type="AlphaFoldDB" id="A0A813JN63"/>
<organism evidence="8 9">
    <name type="scientific">Polarella glacialis</name>
    <name type="common">Dinoflagellate</name>
    <dbReference type="NCBI Taxonomy" id="89957"/>
    <lineage>
        <taxon>Eukaryota</taxon>
        <taxon>Sar</taxon>
        <taxon>Alveolata</taxon>
        <taxon>Dinophyceae</taxon>
        <taxon>Suessiales</taxon>
        <taxon>Suessiaceae</taxon>
        <taxon>Polarella</taxon>
    </lineage>
</organism>
<evidence type="ECO:0000313" key="7">
    <source>
        <dbReference type="EMBL" id="CAE8615678.1"/>
    </source>
</evidence>
<dbReference type="Proteomes" id="UP000626109">
    <property type="component" value="Unassembled WGS sequence"/>
</dbReference>
<evidence type="ECO:0000256" key="2">
    <source>
        <dbReference type="ARBA" id="ARBA00022603"/>
    </source>
</evidence>
<dbReference type="InterPro" id="IPR002935">
    <property type="entry name" value="SAM_O-MeTrfase"/>
</dbReference>
<dbReference type="PANTHER" id="PTHR43836">
    <property type="entry name" value="CATECHOL O-METHYLTRANSFERASE 1-RELATED"/>
    <property type="match status" value="1"/>
</dbReference>
<comment type="similarity">
    <text evidence="6">Belongs to the class I-like SAM-binding methyltransferase superfamily. Cation-dependent O-methyltransferase family.</text>
</comment>
<dbReference type="OrthoDB" id="412399at2759"/>
<evidence type="ECO:0000313" key="9">
    <source>
        <dbReference type="Proteomes" id="UP000626109"/>
    </source>
</evidence>
<evidence type="ECO:0000313" key="8">
    <source>
        <dbReference type="EMBL" id="CAE8684402.1"/>
    </source>
</evidence>
<keyword evidence="4" id="KW-0949">S-adenosyl-L-methionine</keyword>
<evidence type="ECO:0000256" key="5">
    <source>
        <dbReference type="ARBA" id="ARBA00022939"/>
    </source>
</evidence>
<dbReference type="GO" id="GO:0006584">
    <property type="term" value="P:catecholamine metabolic process"/>
    <property type="evidence" value="ECO:0007669"/>
    <property type="project" value="UniProtKB-KW"/>
</dbReference>
<dbReference type="EC" id="2.1.1.6" evidence="1"/>
<dbReference type="Proteomes" id="UP000654075">
    <property type="component" value="Unassembled WGS sequence"/>
</dbReference>
<keyword evidence="5" id="KW-0128">Catecholamine metabolism</keyword>
<dbReference type="SUPFAM" id="SSF53335">
    <property type="entry name" value="S-adenosyl-L-methionine-dependent methyltransferases"/>
    <property type="match status" value="1"/>
</dbReference>
<keyword evidence="2" id="KW-0489">Methyltransferase</keyword>
<accession>A0A813JN63</accession>
<evidence type="ECO:0000256" key="6">
    <source>
        <dbReference type="ARBA" id="ARBA00023453"/>
    </source>
</evidence>
<keyword evidence="10" id="KW-1185">Reference proteome</keyword>
<sequence>MGRLPDFYERGNYGDGREEYALKSVLEQAPAGDAAAAIRALDAFHVRWTLLNVGPDKGRTLDEAAQLAAALARFRSGRQTVNFLEVGSYIGYSALRIGLVLKQLASAADLSQTDETRFHLTSLERNAENAAVAEKIIAHAGLSQFASVRCVASVEAFLGELSSEERGEEDASPFFSFVFLDHQKSCYLRDLLLLESANAVGPLTVVAADNVAGRLHLENREQAIARGKRKKPCGCVNKGCNFLQHVRNSGRYAVCETVCSEATGDAIEVVVGRCAEFSGSSMSDSTTLDLSGLRLNDSSLLFRCCDKLPLPALPDVRNVDLSRNLLKLDLGGVARFLRRLRGPVASVDLRRNVLRAAALGVEKGADEAAWSPGLALLIEELLLSSDAGEDSGVAPVVDLRFNERCGAAWLVQRARDCEDVQMLLSPWGQLVGARPSDRDASFLRAQLEPLPSRALSERLASLFGCSVDPDCEREELMGQLLRRYAATGRRRTVAAPADYGHAVGEVRLKELLRLMRAWVGGRHGGTHERPSVQAEHYMILKRPEGDEGPQGPQTLSTLLAAASAGPTEAATKAAVADGSWKTRRARAKLVKHFELWDCACGVLKDADPAFFANQFTQLAVTHNFRGSPHIDKQNTGPFYAVSVGDFSGGEICIERDAETVVCVATRHRLCQLDGRHVHWVNEWRGEAESGAAESGAAAVAERFSLIFYPTAGAFQPPGPALCGGAVPVSSIDAVSRSCE</sequence>
<evidence type="ECO:0000256" key="3">
    <source>
        <dbReference type="ARBA" id="ARBA00022679"/>
    </source>
</evidence>
<dbReference type="PANTHER" id="PTHR43836:SF2">
    <property type="entry name" value="CATECHOL O-METHYLTRANSFERASE 1-RELATED"/>
    <property type="match status" value="1"/>
</dbReference>
<evidence type="ECO:0000256" key="4">
    <source>
        <dbReference type="ARBA" id="ARBA00022691"/>
    </source>
</evidence>
<gene>
    <name evidence="7" type="ORF">PGLA1383_LOCUS33391</name>
    <name evidence="8" type="ORF">PGLA2088_LOCUS23940</name>
</gene>
<name>A0A813JN63_POLGL</name>
<dbReference type="EMBL" id="CAJNNV010025686">
    <property type="protein sequence ID" value="CAE8615678.1"/>
    <property type="molecule type" value="Genomic_DNA"/>
</dbReference>
<dbReference type="EMBL" id="CAJNNW010026315">
    <property type="protein sequence ID" value="CAE8684402.1"/>
    <property type="molecule type" value="Genomic_DNA"/>
</dbReference>
<reference evidence="8" key="1">
    <citation type="submission" date="2021-02" db="EMBL/GenBank/DDBJ databases">
        <authorList>
            <person name="Dougan E. K."/>
            <person name="Rhodes N."/>
            <person name="Thang M."/>
            <person name="Chan C."/>
        </authorList>
    </citation>
    <scope>NUCLEOTIDE SEQUENCE</scope>
</reference>
<evidence type="ECO:0000256" key="1">
    <source>
        <dbReference type="ARBA" id="ARBA00012880"/>
    </source>
</evidence>
<comment type="caution">
    <text evidence="8">The sequence shown here is derived from an EMBL/GenBank/DDBJ whole genome shotgun (WGS) entry which is preliminary data.</text>
</comment>
<dbReference type="GO" id="GO:0032259">
    <property type="term" value="P:methylation"/>
    <property type="evidence" value="ECO:0007669"/>
    <property type="project" value="UniProtKB-KW"/>
</dbReference>
<evidence type="ECO:0000313" key="10">
    <source>
        <dbReference type="Proteomes" id="UP000654075"/>
    </source>
</evidence>
<dbReference type="PROSITE" id="PS51682">
    <property type="entry name" value="SAM_OMT_I"/>
    <property type="match status" value="1"/>
</dbReference>
<protein>
    <recommendedName>
        <fullName evidence="1">catechol O-methyltransferase</fullName>
        <ecNumber evidence="1">2.1.1.6</ecNumber>
    </recommendedName>
</protein>
<dbReference type="InterPro" id="IPR029063">
    <property type="entry name" value="SAM-dependent_MTases_sf"/>
</dbReference>
<keyword evidence="3" id="KW-0808">Transferase</keyword>